<accession>A0A0B2VPK5</accession>
<dbReference type="SUPFAM" id="SSF49879">
    <property type="entry name" value="SMAD/FHA domain"/>
    <property type="match status" value="1"/>
</dbReference>
<evidence type="ECO:0000313" key="3">
    <source>
        <dbReference type="EMBL" id="KHN82975.1"/>
    </source>
</evidence>
<sequence>MDNQGNIKAMARGSTPIIVQGTAEPELNCISERLTRDQGRLKTRREQAAGAPDEERIAKIFDMRRFKSAIVHEMGKSNPNGRELLMKTCVRIALVKDGGSDPMKTPCCRETKLKKVIMIFSVNICGEHEFFIKAKEKLLLCAQVQNDEYALIQIKPKQTFYDQLARCAHTDLSGRQRLSKMASLTTLAPPASDIITQGALKGLITAALQHANDPFTGTRYDHRSESVPVLNQMTQLANLAQTLRLPRNTAINKRNRRNNRRCPRHHH</sequence>
<dbReference type="InterPro" id="IPR008984">
    <property type="entry name" value="SMAD_FHA_dom_sf"/>
</dbReference>
<dbReference type="PROSITE" id="PS51076">
    <property type="entry name" value="MH2"/>
    <property type="match status" value="1"/>
</dbReference>
<gene>
    <name evidence="3" type="ORF">Tcan_13515</name>
</gene>
<dbReference type="AlphaFoldDB" id="A0A0B2VPK5"/>
<evidence type="ECO:0000256" key="1">
    <source>
        <dbReference type="SAM" id="MobiDB-lite"/>
    </source>
</evidence>
<feature type="domain" description="MH2" evidence="2">
    <location>
        <begin position="1"/>
        <end position="138"/>
    </location>
</feature>
<dbReference type="GO" id="GO:0050793">
    <property type="term" value="P:regulation of developmental process"/>
    <property type="evidence" value="ECO:0007669"/>
    <property type="project" value="UniProtKB-ARBA"/>
</dbReference>
<dbReference type="GO" id="GO:0009791">
    <property type="term" value="P:post-embryonic development"/>
    <property type="evidence" value="ECO:0007669"/>
    <property type="project" value="UniProtKB-ARBA"/>
</dbReference>
<name>A0A0B2VPK5_TOXCA</name>
<dbReference type="Gene3D" id="2.60.200.10">
    <property type="match status" value="1"/>
</dbReference>
<feature type="compositionally biased region" description="Basic residues" evidence="1">
    <location>
        <begin position="253"/>
        <end position="267"/>
    </location>
</feature>
<dbReference type="EMBL" id="JPKZ01001279">
    <property type="protein sequence ID" value="KHN82975.1"/>
    <property type="molecule type" value="Genomic_DNA"/>
</dbReference>
<organism evidence="3 4">
    <name type="scientific">Toxocara canis</name>
    <name type="common">Canine roundworm</name>
    <dbReference type="NCBI Taxonomy" id="6265"/>
    <lineage>
        <taxon>Eukaryota</taxon>
        <taxon>Metazoa</taxon>
        <taxon>Ecdysozoa</taxon>
        <taxon>Nematoda</taxon>
        <taxon>Chromadorea</taxon>
        <taxon>Rhabditida</taxon>
        <taxon>Spirurina</taxon>
        <taxon>Ascaridomorpha</taxon>
        <taxon>Ascaridoidea</taxon>
        <taxon>Toxocaridae</taxon>
        <taxon>Toxocara</taxon>
    </lineage>
</organism>
<comment type="caution">
    <text evidence="3">The sequence shown here is derived from an EMBL/GenBank/DDBJ whole genome shotgun (WGS) entry which is preliminary data.</text>
</comment>
<feature type="region of interest" description="Disordered" evidence="1">
    <location>
        <begin position="247"/>
        <end position="267"/>
    </location>
</feature>
<dbReference type="PANTHER" id="PTHR22742:SF2">
    <property type="entry name" value="EXPANSION, ISOFORM A-RELATED"/>
    <property type="match status" value="1"/>
</dbReference>
<reference evidence="3 4" key="1">
    <citation type="submission" date="2014-11" db="EMBL/GenBank/DDBJ databases">
        <title>Genetic blueprint of the zoonotic pathogen Toxocara canis.</title>
        <authorList>
            <person name="Zhu X.-Q."/>
            <person name="Korhonen P.K."/>
            <person name="Cai H."/>
            <person name="Young N.D."/>
            <person name="Nejsum P."/>
            <person name="von Samson-Himmelstjerna G."/>
            <person name="Boag P.R."/>
            <person name="Tan P."/>
            <person name="Li Q."/>
            <person name="Min J."/>
            <person name="Yang Y."/>
            <person name="Wang X."/>
            <person name="Fang X."/>
            <person name="Hall R.S."/>
            <person name="Hofmann A."/>
            <person name="Sternberg P.W."/>
            <person name="Jex A.R."/>
            <person name="Gasser R.B."/>
        </authorList>
    </citation>
    <scope>NUCLEOTIDE SEQUENCE [LARGE SCALE GENOMIC DNA]</scope>
    <source>
        <strain evidence="3">PN_DK_2014</strain>
    </source>
</reference>
<protein>
    <recommendedName>
        <fullName evidence="2">MH2 domain-containing protein</fullName>
    </recommendedName>
</protein>
<dbReference type="InterPro" id="IPR001132">
    <property type="entry name" value="SMAD_dom_Dwarfin-type"/>
</dbReference>
<dbReference type="PANTHER" id="PTHR22742">
    <property type="entry name" value="EXPANSION, ISOFORM A-RELATED"/>
    <property type="match status" value="1"/>
</dbReference>
<keyword evidence="4" id="KW-1185">Reference proteome</keyword>
<dbReference type="GO" id="GO:0006355">
    <property type="term" value="P:regulation of DNA-templated transcription"/>
    <property type="evidence" value="ECO:0007669"/>
    <property type="project" value="InterPro"/>
</dbReference>
<dbReference type="Proteomes" id="UP000031036">
    <property type="component" value="Unassembled WGS sequence"/>
</dbReference>
<dbReference type="InterPro" id="IPR017855">
    <property type="entry name" value="SMAD-like_dom_sf"/>
</dbReference>
<dbReference type="GO" id="GO:0051239">
    <property type="term" value="P:regulation of multicellular organismal process"/>
    <property type="evidence" value="ECO:0007669"/>
    <property type="project" value="UniProtKB-ARBA"/>
</dbReference>
<dbReference type="OrthoDB" id="5973987at2759"/>
<proteinExistence type="predicted"/>
<evidence type="ECO:0000259" key="2">
    <source>
        <dbReference type="PROSITE" id="PS51076"/>
    </source>
</evidence>
<evidence type="ECO:0000313" key="4">
    <source>
        <dbReference type="Proteomes" id="UP000031036"/>
    </source>
</evidence>